<dbReference type="AlphaFoldDB" id="A0A0R1VR23"/>
<name>A0A0R1VR23_9LACO</name>
<evidence type="ECO:0000256" key="1">
    <source>
        <dbReference type="ARBA" id="ARBA00007118"/>
    </source>
</evidence>
<dbReference type="SUPFAM" id="SSF55469">
    <property type="entry name" value="FMN-dependent nitroreductase-like"/>
    <property type="match status" value="1"/>
</dbReference>
<evidence type="ECO:0000313" key="4">
    <source>
        <dbReference type="EMBL" id="KRM08208.1"/>
    </source>
</evidence>
<dbReference type="Pfam" id="PF00881">
    <property type="entry name" value="Nitroreductase"/>
    <property type="match status" value="1"/>
</dbReference>
<reference evidence="4 5" key="1">
    <citation type="journal article" date="2015" name="Genome Announc.">
        <title>Expanding the biotechnology potential of lactobacilli through comparative genomics of 213 strains and associated genera.</title>
        <authorList>
            <person name="Sun Z."/>
            <person name="Harris H.M."/>
            <person name="McCann A."/>
            <person name="Guo C."/>
            <person name="Argimon S."/>
            <person name="Zhang W."/>
            <person name="Yang X."/>
            <person name="Jeffery I.B."/>
            <person name="Cooney J.C."/>
            <person name="Kagawa T.F."/>
            <person name="Liu W."/>
            <person name="Song Y."/>
            <person name="Salvetti E."/>
            <person name="Wrobel A."/>
            <person name="Rasinkangas P."/>
            <person name="Parkhill J."/>
            <person name="Rea M.C."/>
            <person name="O'Sullivan O."/>
            <person name="Ritari J."/>
            <person name="Douillard F.P."/>
            <person name="Paul Ross R."/>
            <person name="Yang R."/>
            <person name="Briner A.E."/>
            <person name="Felis G.E."/>
            <person name="de Vos W.M."/>
            <person name="Barrangou R."/>
            <person name="Klaenhammer T.R."/>
            <person name="Caufield P.W."/>
            <person name="Cui Y."/>
            <person name="Zhang H."/>
            <person name="O'Toole P.W."/>
        </authorList>
    </citation>
    <scope>NUCLEOTIDE SEQUENCE [LARGE SCALE GENOMIC DNA]</scope>
    <source>
        <strain evidence="4 5">DSM 18630</strain>
    </source>
</reference>
<dbReference type="InterPro" id="IPR000415">
    <property type="entry name" value="Nitroreductase-like"/>
</dbReference>
<comment type="similarity">
    <text evidence="1">Belongs to the nitroreductase family.</text>
</comment>
<comment type="caution">
    <text evidence="4">The sequence shown here is derived from an EMBL/GenBank/DDBJ whole genome shotgun (WGS) entry which is preliminary data.</text>
</comment>
<dbReference type="PANTHER" id="PTHR43673">
    <property type="entry name" value="NAD(P)H NITROREDUCTASE YDGI-RELATED"/>
    <property type="match status" value="1"/>
</dbReference>
<dbReference type="PANTHER" id="PTHR43673:SF10">
    <property type="entry name" value="NADH DEHYDROGENASE_NAD(P)H NITROREDUCTASE XCC3605-RELATED"/>
    <property type="match status" value="1"/>
</dbReference>
<evidence type="ECO:0000313" key="5">
    <source>
        <dbReference type="Proteomes" id="UP000051451"/>
    </source>
</evidence>
<dbReference type="RefSeq" id="WP_057870496.1">
    <property type="nucleotide sequence ID" value="NZ_AZGB01000001.1"/>
</dbReference>
<dbReference type="Proteomes" id="UP000051451">
    <property type="component" value="Unassembled WGS sequence"/>
</dbReference>
<accession>A0A0R1VR23</accession>
<dbReference type="EMBL" id="AZGB01000001">
    <property type="protein sequence ID" value="KRM08208.1"/>
    <property type="molecule type" value="Genomic_DNA"/>
</dbReference>
<dbReference type="CDD" id="cd02137">
    <property type="entry name" value="MhqN-like"/>
    <property type="match status" value="1"/>
</dbReference>
<dbReference type="PATRIC" id="fig|1423750.3.peg.1587"/>
<dbReference type="OrthoDB" id="9782629at2"/>
<evidence type="ECO:0000256" key="2">
    <source>
        <dbReference type="ARBA" id="ARBA00023002"/>
    </source>
</evidence>
<sequence>MNFLKSLDSRRSIRHFDATALISNDEIMEILNHAANAPSGNNAQPWKVVVIKNKKLLQKLQAFSFNQTQVGRAAAVFLILGDKKNYNVDQLIQKHLKYKIINESQVSDKRNRIQTYYSFHPEDKEEIGLRLDIGLFSMNLMHVLRSFGYDSVPMRGVQFEKIMQLLELPTDWSPILLLPVGKATTKGHEHVREKAENFTTIIN</sequence>
<gene>
    <name evidence="4" type="ORF">FC89_GL001545</name>
</gene>
<keyword evidence="2" id="KW-0560">Oxidoreductase</keyword>
<dbReference type="InterPro" id="IPR029479">
    <property type="entry name" value="Nitroreductase"/>
</dbReference>
<proteinExistence type="inferred from homology"/>
<organism evidence="4 5">
    <name type="scientific">Liquorilactobacillus ghanensis DSM 18630</name>
    <dbReference type="NCBI Taxonomy" id="1423750"/>
    <lineage>
        <taxon>Bacteria</taxon>
        <taxon>Bacillati</taxon>
        <taxon>Bacillota</taxon>
        <taxon>Bacilli</taxon>
        <taxon>Lactobacillales</taxon>
        <taxon>Lactobacillaceae</taxon>
        <taxon>Liquorilactobacillus</taxon>
    </lineage>
</organism>
<protein>
    <submittedName>
        <fullName evidence="4">NADH dehydrogenase</fullName>
    </submittedName>
</protein>
<dbReference type="GeneID" id="98317748"/>
<evidence type="ECO:0000259" key="3">
    <source>
        <dbReference type="Pfam" id="PF00881"/>
    </source>
</evidence>
<dbReference type="Gene3D" id="3.40.109.10">
    <property type="entry name" value="NADH Oxidase"/>
    <property type="match status" value="1"/>
</dbReference>
<keyword evidence="5" id="KW-1185">Reference proteome</keyword>
<dbReference type="STRING" id="1423750.FC89_GL001545"/>
<dbReference type="GO" id="GO:0016491">
    <property type="term" value="F:oxidoreductase activity"/>
    <property type="evidence" value="ECO:0007669"/>
    <property type="project" value="UniProtKB-KW"/>
</dbReference>
<feature type="domain" description="Nitroreductase" evidence="3">
    <location>
        <begin position="8"/>
        <end position="182"/>
    </location>
</feature>